<dbReference type="PANTHER" id="PTHR31377">
    <property type="entry name" value="AGMATINE DEIMINASE-RELATED"/>
    <property type="match status" value="1"/>
</dbReference>
<dbReference type="OrthoDB" id="9808013at2"/>
<dbReference type="InterPro" id="IPR007466">
    <property type="entry name" value="Peptidyl-Arg-deiminase_porph"/>
</dbReference>
<dbReference type="GO" id="GO:0009446">
    <property type="term" value="P:putrescine biosynthetic process"/>
    <property type="evidence" value="ECO:0007669"/>
    <property type="project" value="InterPro"/>
</dbReference>
<comment type="caution">
    <text evidence="2">The sequence shown here is derived from an EMBL/GenBank/DDBJ whole genome shotgun (WGS) entry which is preliminary data.</text>
</comment>
<evidence type="ECO:0000313" key="3">
    <source>
        <dbReference type="Proteomes" id="UP000435802"/>
    </source>
</evidence>
<evidence type="ECO:0000256" key="1">
    <source>
        <dbReference type="ARBA" id="ARBA00022801"/>
    </source>
</evidence>
<dbReference type="EMBL" id="WUMK01000003">
    <property type="protein sequence ID" value="MXN45271.1"/>
    <property type="molecule type" value="Genomic_DNA"/>
</dbReference>
<dbReference type="PANTHER" id="PTHR31377:SF0">
    <property type="entry name" value="AGMATINE DEIMINASE-RELATED"/>
    <property type="match status" value="1"/>
</dbReference>
<dbReference type="AlphaFoldDB" id="A0A6N8S9E3"/>
<reference evidence="2 3" key="1">
    <citation type="submission" date="2019-12" db="EMBL/GenBank/DDBJ databases">
        <title>Shinella kummerowiae sp. nov., a symbiotic bacterium isolated from root nodules of the herbal legume Kummerowia stipulacea.</title>
        <authorList>
            <person name="Gao J."/>
        </authorList>
    </citation>
    <scope>NUCLEOTIDE SEQUENCE [LARGE SCALE GENOMIC DNA]</scope>
    <source>
        <strain evidence="2 3">CCBAU 25048</strain>
    </source>
</reference>
<dbReference type="Pfam" id="PF04371">
    <property type="entry name" value="PAD_porph"/>
    <property type="match status" value="1"/>
</dbReference>
<organism evidence="2 3">
    <name type="scientific">Shinella kummerowiae</name>
    <dbReference type="NCBI Taxonomy" id="417745"/>
    <lineage>
        <taxon>Bacteria</taxon>
        <taxon>Pseudomonadati</taxon>
        <taxon>Pseudomonadota</taxon>
        <taxon>Alphaproteobacteria</taxon>
        <taxon>Hyphomicrobiales</taxon>
        <taxon>Rhizobiaceae</taxon>
        <taxon>Shinella</taxon>
    </lineage>
</organism>
<dbReference type="Proteomes" id="UP000435802">
    <property type="component" value="Unassembled WGS sequence"/>
</dbReference>
<proteinExistence type="predicted"/>
<dbReference type="Gene3D" id="3.75.10.10">
    <property type="entry name" value="L-arginine/glycine Amidinotransferase, Chain A"/>
    <property type="match status" value="1"/>
</dbReference>
<dbReference type="GO" id="GO:0004668">
    <property type="term" value="F:protein-arginine deiminase activity"/>
    <property type="evidence" value="ECO:0007669"/>
    <property type="project" value="InterPro"/>
</dbReference>
<dbReference type="RefSeq" id="WP_160858414.1">
    <property type="nucleotide sequence ID" value="NZ_WUMK01000003.1"/>
</dbReference>
<dbReference type="SUPFAM" id="SSF55909">
    <property type="entry name" value="Pentein"/>
    <property type="match status" value="1"/>
</dbReference>
<accession>A0A6N8S9E3</accession>
<protein>
    <submittedName>
        <fullName evidence="2">Agmatine deiminase family protein</fullName>
    </submittedName>
</protein>
<keyword evidence="1" id="KW-0378">Hydrolase</keyword>
<dbReference type="GO" id="GO:0047632">
    <property type="term" value="F:agmatine deiminase activity"/>
    <property type="evidence" value="ECO:0007669"/>
    <property type="project" value="TreeGrafter"/>
</dbReference>
<keyword evidence="3" id="KW-1185">Reference proteome</keyword>
<name>A0A6N8S9E3_9HYPH</name>
<gene>
    <name evidence="2" type="ORF">GR138_08720</name>
</gene>
<sequence length="332" mass="35698">MISVPAEAEPHERTWMAWPSTPRFYGGPGAYFESVQETLGRLAAAIAENEPVSMAAPADQHDLAARLCGPKVQLVAIPTDDMWARDSGPVFVRKTDGGVAAVDFGFNGWGNKQAHARDSRLAGEIAALAGVDLHDAELCGEGGGIEYDGDGTLLLTESCWVNDNRNPGMTRADIEQRLKAVLGVETVIWVPGVRGLDITDGHIDGSLRFVAPGLIVASSYPGDTSEWAHAHDEALAILAKARDARCRSFEIVSVPSATEGRSTSEDFLSSYANYYVGNGALYTPQFGDRKADALAKDVLGRLHPGRRIVQIDVDRIYENGGGIHCVTQQQPR</sequence>
<evidence type="ECO:0000313" key="2">
    <source>
        <dbReference type="EMBL" id="MXN45271.1"/>
    </source>
</evidence>